<sequence length="613" mass="67123">MFAIRTVLFALSIAGQCLALRRIPTPAKPRSLDNTVDETLEVIQAATPPRSSFDGYTCKQTFVEHDFASSYGKPYVGFYHPPPEKCTFTTTIFNLSVVSKGRQYDRLAQLFFGDVEVWRTSTAMPTETGIHWSFQKDMTVFDKILREDQKVILDLGNVVDGDLYTGVYNLTLEALYFNDEYSQGLNPADAIYPISNLSSATNSSSVFSLPDDSGAVTLTLPRNIKTAVVSLLASGNSAEEFWYTNVPSEYVETFPTNEGWLYGYSPFREVQLLIDDRLAGVSWPFPVLFTGGVDPGLWRPVVGIDTYDLPSFEIDVTPFLSLLCDGAEHTFRIQVVGFDSNSPDGIATIGQNWWVTGTVFVWLDESVNQTVAGSVTSDISAPVFDYLPQLSTSVSSNGTTTNESLWVSLSAHRTVSISSTITTANGTRDVTWTQDLHYSNVQNMTNPAFNQSLTMTSSGTFEGSSFSGGAQSSYSYPLNLYSAYVISETDSELSSVFCKIDRSLLANTTSALPMLTGTLLGPELLATRQNVTSFYAWNETIVEGLETLDTCDGETWYSSSGVPGSEVGVPAYSRYLREVDDLLVDDVAKLDTISVPATAPLPLVDGEPDVYNV</sequence>
<dbReference type="InterPro" id="IPR056948">
    <property type="entry name" value="PNGaseA_N"/>
</dbReference>
<reference evidence="3 4" key="1">
    <citation type="journal article" date="2024" name="IMA Fungus">
        <title>IMA Genome - F19 : A genome assembly and annotation guide to empower mycologists, including annotated draft genome sequences of Ceratocystis pirilliformis, Diaporthe australafricana, Fusarium ophioides, Paecilomyces lecythidis, and Sporothrix stenoceras.</title>
        <authorList>
            <person name="Aylward J."/>
            <person name="Wilson A.M."/>
            <person name="Visagie C.M."/>
            <person name="Spraker J."/>
            <person name="Barnes I."/>
            <person name="Buitendag C."/>
            <person name="Ceriani C."/>
            <person name="Del Mar Angel L."/>
            <person name="du Plessis D."/>
            <person name="Fuchs T."/>
            <person name="Gasser K."/>
            <person name="Kramer D."/>
            <person name="Li W."/>
            <person name="Munsamy K."/>
            <person name="Piso A."/>
            <person name="Price J.L."/>
            <person name="Sonnekus B."/>
            <person name="Thomas C."/>
            <person name="van der Nest A."/>
            <person name="van Dijk A."/>
            <person name="van Heerden A."/>
            <person name="van Vuuren N."/>
            <person name="Yilmaz N."/>
            <person name="Duong T.A."/>
            <person name="van der Merwe N.A."/>
            <person name="Wingfield M.J."/>
            <person name="Wingfield B.D."/>
        </authorList>
    </citation>
    <scope>NUCLEOTIDE SEQUENCE [LARGE SCALE GENOMIC DNA]</scope>
    <source>
        <strain evidence="3 4">CMW 18300</strain>
    </source>
</reference>
<proteinExistence type="predicted"/>
<name>A0ABR3X1G1_9PEZI</name>
<protein>
    <recommendedName>
        <fullName evidence="2">Peptide N-acetyl-beta-D-glucosaminyl asparaginase amidase A N-terminal domain-containing protein</fullName>
    </recommendedName>
</protein>
<evidence type="ECO:0000256" key="1">
    <source>
        <dbReference type="SAM" id="SignalP"/>
    </source>
</evidence>
<dbReference type="Pfam" id="PF25156">
    <property type="entry name" value="PNGase_A_C"/>
    <property type="match status" value="1"/>
</dbReference>
<evidence type="ECO:0000313" key="3">
    <source>
        <dbReference type="EMBL" id="KAL1869630.1"/>
    </source>
</evidence>
<keyword evidence="1" id="KW-0732">Signal</keyword>
<dbReference type="EMBL" id="JAWRVE010000040">
    <property type="protein sequence ID" value="KAL1869630.1"/>
    <property type="molecule type" value="Genomic_DNA"/>
</dbReference>
<accession>A0ABR3X1G1</accession>
<organism evidence="3 4">
    <name type="scientific">Diaporthe australafricana</name>
    <dbReference type="NCBI Taxonomy" id="127596"/>
    <lineage>
        <taxon>Eukaryota</taxon>
        <taxon>Fungi</taxon>
        <taxon>Dikarya</taxon>
        <taxon>Ascomycota</taxon>
        <taxon>Pezizomycotina</taxon>
        <taxon>Sordariomycetes</taxon>
        <taxon>Sordariomycetidae</taxon>
        <taxon>Diaporthales</taxon>
        <taxon>Diaporthaceae</taxon>
        <taxon>Diaporthe</taxon>
    </lineage>
</organism>
<dbReference type="Pfam" id="PF12222">
    <property type="entry name" value="PNGaseA"/>
    <property type="match status" value="1"/>
</dbReference>
<feature type="signal peptide" evidence="1">
    <location>
        <begin position="1"/>
        <end position="19"/>
    </location>
</feature>
<gene>
    <name evidence="3" type="ORF">Daus18300_005485</name>
</gene>
<feature type="domain" description="Peptide N-acetyl-beta-D-glucosaminyl asparaginase amidase A N-terminal" evidence="2">
    <location>
        <begin position="54"/>
        <end position="377"/>
    </location>
</feature>
<evidence type="ECO:0000259" key="2">
    <source>
        <dbReference type="Pfam" id="PF12222"/>
    </source>
</evidence>
<dbReference type="PANTHER" id="PTHR31104">
    <property type="entry name" value="PEPTIDE-N4-(N-ACETYL-BETA-GLUCOSAMINYL)ASPARAGINE AMIDASE A PROTEIN"/>
    <property type="match status" value="1"/>
</dbReference>
<comment type="caution">
    <text evidence="3">The sequence shown here is derived from an EMBL/GenBank/DDBJ whole genome shotgun (WGS) entry which is preliminary data.</text>
</comment>
<evidence type="ECO:0000313" key="4">
    <source>
        <dbReference type="Proteomes" id="UP001583177"/>
    </source>
</evidence>
<feature type="chain" id="PRO_5047286616" description="Peptide N-acetyl-beta-D-glucosaminyl asparaginase amidase A N-terminal domain-containing protein" evidence="1">
    <location>
        <begin position="20"/>
        <end position="613"/>
    </location>
</feature>
<keyword evidence="4" id="KW-1185">Reference proteome</keyword>
<dbReference type="InterPro" id="IPR021102">
    <property type="entry name" value="PNGase_A"/>
</dbReference>
<dbReference type="Proteomes" id="UP001583177">
    <property type="component" value="Unassembled WGS sequence"/>
</dbReference>